<dbReference type="GO" id="GO:0016020">
    <property type="term" value="C:membrane"/>
    <property type="evidence" value="ECO:0007669"/>
    <property type="project" value="UniProtKB-SubCell"/>
</dbReference>
<keyword evidence="3" id="KW-0813">Transport</keyword>
<dbReference type="Gene3D" id="3.40.50.300">
    <property type="entry name" value="P-loop containing nucleotide triphosphate hydrolases"/>
    <property type="match status" value="2"/>
</dbReference>
<keyword evidence="5" id="KW-0547">Nucleotide-binding</keyword>
<dbReference type="EMBL" id="BACD03000020">
    <property type="protein sequence ID" value="GAO49189.1"/>
    <property type="molecule type" value="Genomic_DNA"/>
</dbReference>
<dbReference type="STRING" id="698492.A0A0E9NH75"/>
<dbReference type="CDD" id="cd03232">
    <property type="entry name" value="ABCG_PDR_domain2"/>
    <property type="match status" value="1"/>
</dbReference>
<evidence type="ECO:0000256" key="4">
    <source>
        <dbReference type="ARBA" id="ARBA00022692"/>
    </source>
</evidence>
<dbReference type="InterPro" id="IPR013525">
    <property type="entry name" value="ABC2_TM"/>
</dbReference>
<reference evidence="11 12" key="2">
    <citation type="journal article" date="2014" name="J. Gen. Appl. Microbiol.">
        <title>The early diverging ascomycetous budding yeast Saitoella complicata has three histone deacetylases belonging to the Clr6, Hos2, and Rpd3 lineages.</title>
        <authorList>
            <person name="Nishida H."/>
            <person name="Matsumoto T."/>
            <person name="Kondo S."/>
            <person name="Hamamoto M."/>
            <person name="Yoshikawa H."/>
        </authorList>
    </citation>
    <scope>NUCLEOTIDE SEQUENCE [LARGE SCALE GENOMIC DNA]</scope>
    <source>
        <strain evidence="11 12">NRRL Y-17804</strain>
    </source>
</reference>
<keyword evidence="8 9" id="KW-0472">Membrane</keyword>
<dbReference type="Pfam" id="PF14510">
    <property type="entry name" value="ABC_trans_N"/>
    <property type="match status" value="1"/>
</dbReference>
<sequence>MDPTKNAFELNQLPVVAGGAPTANVTVNSTTNNSSSTTLDMRGTEGVNVAAAEADFIELQRQLTKASRVERHDALEASFGRDKTVDLESHVSEVDSTAEFNLEQVIRGQQDSADEAGIKRKHIGVIWENLSVRGVGGTRHFVKTFPSAFTGLVTTIPMYLASFLPSQRPREVEILHNFHGVLKPGEMVLVLGRPGSGCTTFLKIITNQRIGYTGIEGDVAYAGLTAEEFAEHYRGEAVYNMEDDIHHPTLSVSQTLNFALETKLPNKRVANQPKESFKESVTSLLLKMFNIEHTRDTMVGNAFVRGVSGGERKRVSIAEMMVTNASVLAWDNTTRGLDASTALDYAKSLRILTDIKQTSTFVSLYQASAAIADQFDKVMVLDAGRTVYYGPVSEARAYMENLGFKPKPRMTLPDYLTGCTDEYEREIQEGYENVCPQTSEGLEQAWLNSSQFARLQKEMADYKAEIARDSKPVEQFRMAVREDKWSGTSKKSVYTVPFWTQVWALTKRQMILKWQDKFSLVVSTISVLLVAIMIGTVFLDLPKTSAGAFTRGGVLFMALLFNALQAFTELPATVLGRPIVNKHKAYAFHRPSTLWLGQIIVDLPFSAFKIFLFSIIVYFMADLARDAGAFFTFFLIIFTTNILMGVLFRVIGVMSANFDFSLKFAALIITMFVLDCGYLLSKPDMRPWMSWFYWINPIAYGFEALVANEFGRVNFTCTDANLVPSGRMYTNIANQVCTLAGAVTGTNLVIGSEYIKLTYNYVVSHLWRNFGILVGFTAFFLFCNAWFGEIFTFGAGGKTVTLYQKENAERKKLNQDLEAKRTARRAGKEDDSQLEIKSKQVLTWEALNYDVPVPGGEKRLLDDIYGYVEPGKLTALMGSSGAGKTTLLDVLANRKNIGVITGDVLIDAKPRGIDFQRGTAYCEQLDVHESTQTVREALRFSAYLRQPFEVPIAEKDAYVEEVIALLEMENIADAIIGTPETGLSVEERKRVTIGVELAAKPKLLLFLDEPTSGLDSQSAFNIVRFLKKLAAAGQAILCTIHQPNAALFENFDRLLLLQRGGRVVYFGEIGSDAHVMLDYFRRNGADCPPDANPAEYMLDAVGAGSAPRIGPKDWSDIWQDSPELAQIKADVLRLKDERSRAGDAGEADTAEFATPLAYQLKLVIKRTSLTFWRSPDYGFTRLFNHVLVAFLTGVAYWQVNNSVSAMQQRVFAIFQATVLPALILSQVEPRYDISRMIFNRESSSKMYSQFAFASSMVIAEIPYSIICAVAYFIAFYYPAGFNYNSDRAGYQFFMILIDEFFSVTLGQAIAAVTPNAFIAALLNPLLLVIFATFCGVTIPQPNLPHFYKEFVYNIDPFTRLIGGMLVTELHDLPVRCSDVELARFLAPAGQTCLEYANTFMESASGYLVNPSATSPSYCEYCPYSVGDDYLATLNLDYSHRWRDLGIFICFIVSNLAILFWGSRYLNFARR</sequence>
<name>A0A0E9NH75_SAICN</name>
<evidence type="ECO:0000256" key="3">
    <source>
        <dbReference type="ARBA" id="ARBA00022448"/>
    </source>
</evidence>
<feature type="transmembrane region" description="Helical" evidence="9">
    <location>
        <begin position="1289"/>
        <end position="1310"/>
    </location>
</feature>
<dbReference type="Pfam" id="PF19055">
    <property type="entry name" value="ABC2_membrane_7"/>
    <property type="match status" value="1"/>
</dbReference>
<dbReference type="Pfam" id="PF01061">
    <property type="entry name" value="ABC2_membrane"/>
    <property type="match status" value="2"/>
</dbReference>
<comment type="caution">
    <text evidence="11">The sequence shown here is derived from an EMBL/GenBank/DDBJ whole genome shotgun (WGS) entry which is preliminary data.</text>
</comment>
<evidence type="ECO:0000313" key="11">
    <source>
        <dbReference type="EMBL" id="GAO49189.1"/>
    </source>
</evidence>
<keyword evidence="4 9" id="KW-0812">Transmembrane</keyword>
<dbReference type="InterPro" id="IPR003593">
    <property type="entry name" value="AAA+_ATPase"/>
</dbReference>
<dbReference type="SMART" id="SM00382">
    <property type="entry name" value="AAA"/>
    <property type="match status" value="2"/>
</dbReference>
<dbReference type="InterPro" id="IPR034001">
    <property type="entry name" value="ABCG_PDR_1"/>
</dbReference>
<dbReference type="Pfam" id="PF00005">
    <property type="entry name" value="ABC_tran"/>
    <property type="match status" value="2"/>
</dbReference>
<dbReference type="CDD" id="cd03233">
    <property type="entry name" value="ABCG_PDR_domain1"/>
    <property type="match status" value="1"/>
</dbReference>
<dbReference type="InterPro" id="IPR034003">
    <property type="entry name" value="ABCG_PDR_2"/>
</dbReference>
<dbReference type="InterPro" id="IPR029481">
    <property type="entry name" value="ABC_trans_N"/>
</dbReference>
<feature type="transmembrane region" description="Helical" evidence="9">
    <location>
        <begin position="766"/>
        <end position="787"/>
    </location>
</feature>
<dbReference type="FunFam" id="3.40.50.300:FF:000054">
    <property type="entry name" value="ABC multidrug transporter atrF"/>
    <property type="match status" value="1"/>
</dbReference>
<gene>
    <name evidence="11" type="ORF">G7K_3347-t1</name>
</gene>
<feature type="domain" description="ABC transporter" evidence="10">
    <location>
        <begin position="158"/>
        <end position="408"/>
    </location>
</feature>
<dbReference type="GO" id="GO:0005524">
    <property type="term" value="F:ATP binding"/>
    <property type="evidence" value="ECO:0007669"/>
    <property type="project" value="UniProtKB-KW"/>
</dbReference>
<feature type="transmembrane region" description="Helical" evidence="9">
    <location>
        <begin position="554"/>
        <end position="575"/>
    </location>
</feature>
<evidence type="ECO:0000259" key="10">
    <source>
        <dbReference type="PROSITE" id="PS50893"/>
    </source>
</evidence>
<dbReference type="Pfam" id="PF06422">
    <property type="entry name" value="PDR_CDR"/>
    <property type="match status" value="2"/>
</dbReference>
<dbReference type="GO" id="GO:0016887">
    <property type="term" value="F:ATP hydrolysis activity"/>
    <property type="evidence" value="ECO:0007669"/>
    <property type="project" value="InterPro"/>
</dbReference>
<evidence type="ECO:0000256" key="9">
    <source>
        <dbReference type="SAM" id="Phobius"/>
    </source>
</evidence>
<evidence type="ECO:0000256" key="2">
    <source>
        <dbReference type="ARBA" id="ARBA00006012"/>
    </source>
</evidence>
<evidence type="ECO:0000256" key="1">
    <source>
        <dbReference type="ARBA" id="ARBA00004141"/>
    </source>
</evidence>
<dbReference type="Proteomes" id="UP000033140">
    <property type="component" value="Unassembled WGS sequence"/>
</dbReference>
<dbReference type="PROSITE" id="PS00211">
    <property type="entry name" value="ABC_TRANSPORTER_1"/>
    <property type="match status" value="1"/>
</dbReference>
<feature type="domain" description="ABC transporter" evidence="10">
    <location>
        <begin position="836"/>
        <end position="1085"/>
    </location>
</feature>
<dbReference type="InterPro" id="IPR043926">
    <property type="entry name" value="ABCG_dom"/>
</dbReference>
<keyword evidence="6" id="KW-0067">ATP-binding</keyword>
<dbReference type="InterPro" id="IPR027417">
    <property type="entry name" value="P-loop_NTPase"/>
</dbReference>
<evidence type="ECO:0000313" key="12">
    <source>
        <dbReference type="Proteomes" id="UP000033140"/>
    </source>
</evidence>
<feature type="transmembrane region" description="Helical" evidence="9">
    <location>
        <begin position="1182"/>
        <end position="1199"/>
    </location>
</feature>
<dbReference type="InterPro" id="IPR017871">
    <property type="entry name" value="ABC_transporter-like_CS"/>
</dbReference>
<feature type="transmembrane region" description="Helical" evidence="9">
    <location>
        <begin position="627"/>
        <end position="648"/>
    </location>
</feature>
<feature type="transmembrane region" description="Helical" evidence="9">
    <location>
        <begin position="1317"/>
        <end position="1338"/>
    </location>
</feature>
<keyword evidence="12" id="KW-1185">Reference proteome</keyword>
<reference evidence="11 12" key="1">
    <citation type="journal article" date="2011" name="J. Gen. Appl. Microbiol.">
        <title>Draft genome sequencing of the enigmatic yeast Saitoella complicata.</title>
        <authorList>
            <person name="Nishida H."/>
            <person name="Hamamoto M."/>
            <person name="Sugiyama J."/>
        </authorList>
    </citation>
    <scope>NUCLEOTIDE SEQUENCE [LARGE SCALE GENOMIC DNA]</scope>
    <source>
        <strain evidence="11 12">NRRL Y-17804</strain>
    </source>
</reference>
<dbReference type="InterPro" id="IPR010929">
    <property type="entry name" value="PDR_CDR_ABC"/>
</dbReference>
<dbReference type="InterPro" id="IPR003439">
    <property type="entry name" value="ABC_transporter-like_ATP-bd"/>
</dbReference>
<feature type="transmembrane region" description="Helical" evidence="9">
    <location>
        <begin position="660"/>
        <end position="680"/>
    </location>
</feature>
<comment type="similarity">
    <text evidence="2">Belongs to the ABC transporter superfamily. ABCG family. PDR (TC 3.A.1.205) subfamily.</text>
</comment>
<proteinExistence type="inferred from homology"/>
<evidence type="ECO:0000256" key="5">
    <source>
        <dbReference type="ARBA" id="ARBA00022741"/>
    </source>
</evidence>
<reference evidence="11 12" key="3">
    <citation type="journal article" date="2015" name="Genome Announc.">
        <title>Draft Genome Sequence of the Archiascomycetous Yeast Saitoella complicata.</title>
        <authorList>
            <person name="Yamauchi K."/>
            <person name="Kondo S."/>
            <person name="Hamamoto M."/>
            <person name="Takahashi Y."/>
            <person name="Ogura Y."/>
            <person name="Hayashi T."/>
            <person name="Nishida H."/>
        </authorList>
    </citation>
    <scope>NUCLEOTIDE SEQUENCE [LARGE SCALE GENOMIC DNA]</scope>
    <source>
        <strain evidence="11 12">NRRL Y-17804</strain>
    </source>
</reference>
<feature type="transmembrane region" description="Helical" evidence="9">
    <location>
        <begin position="1444"/>
        <end position="1465"/>
    </location>
</feature>
<feature type="transmembrane region" description="Helical" evidence="9">
    <location>
        <begin position="518"/>
        <end position="539"/>
    </location>
</feature>
<evidence type="ECO:0000256" key="8">
    <source>
        <dbReference type="ARBA" id="ARBA00023136"/>
    </source>
</evidence>
<dbReference type="PROSITE" id="PS50893">
    <property type="entry name" value="ABC_TRANSPORTER_2"/>
    <property type="match status" value="2"/>
</dbReference>
<evidence type="ECO:0000256" key="6">
    <source>
        <dbReference type="ARBA" id="ARBA00022840"/>
    </source>
</evidence>
<dbReference type="GO" id="GO:0140359">
    <property type="term" value="F:ABC-type transporter activity"/>
    <property type="evidence" value="ECO:0007669"/>
    <property type="project" value="InterPro"/>
</dbReference>
<comment type="subcellular location">
    <subcellularLocation>
        <location evidence="1">Membrane</location>
        <topology evidence="1">Multi-pass membrane protein</topology>
    </subcellularLocation>
</comment>
<keyword evidence="7 9" id="KW-1133">Transmembrane helix</keyword>
<dbReference type="PANTHER" id="PTHR19241">
    <property type="entry name" value="ATP-BINDING CASSETTE TRANSPORTER"/>
    <property type="match status" value="1"/>
</dbReference>
<dbReference type="SUPFAM" id="SSF52540">
    <property type="entry name" value="P-loop containing nucleoside triphosphate hydrolases"/>
    <property type="match status" value="2"/>
</dbReference>
<dbReference type="OMA" id="YCAQFGM"/>
<organism evidence="11 12">
    <name type="scientific">Saitoella complicata (strain BCRC 22490 / CBS 7301 / JCM 7358 / NBRC 10748 / NRRL Y-17804)</name>
    <dbReference type="NCBI Taxonomy" id="698492"/>
    <lineage>
        <taxon>Eukaryota</taxon>
        <taxon>Fungi</taxon>
        <taxon>Dikarya</taxon>
        <taxon>Ascomycota</taxon>
        <taxon>Taphrinomycotina</taxon>
        <taxon>Taphrinomycotina incertae sedis</taxon>
        <taxon>Saitoella</taxon>
    </lineage>
</organism>
<evidence type="ECO:0000256" key="7">
    <source>
        <dbReference type="ARBA" id="ARBA00022989"/>
    </source>
</evidence>
<accession>A0A0E9NH75</accession>
<feature type="transmembrane region" description="Helical" evidence="9">
    <location>
        <begin position="595"/>
        <end position="621"/>
    </location>
</feature>
<protein>
    <recommendedName>
        <fullName evidence="10">ABC transporter domain-containing protein</fullName>
    </recommendedName>
</protein>
<feature type="transmembrane region" description="Helical" evidence="9">
    <location>
        <begin position="1250"/>
        <end position="1277"/>
    </location>
</feature>